<reference evidence="2 3" key="1">
    <citation type="submission" date="2021-05" db="EMBL/GenBank/DDBJ databases">
        <title>The draft genome of Geobacter pelophilus DSM 12255.</title>
        <authorList>
            <person name="Xu Z."/>
            <person name="Masuda Y."/>
            <person name="Itoh H."/>
            <person name="Senoo K."/>
        </authorList>
    </citation>
    <scope>NUCLEOTIDE SEQUENCE [LARGE SCALE GENOMIC DNA]</scope>
    <source>
        <strain evidence="2 3">DSM 12255</strain>
    </source>
</reference>
<proteinExistence type="predicted"/>
<dbReference type="AlphaFoldDB" id="A0AAW4L4N9"/>
<protein>
    <submittedName>
        <fullName evidence="2">DUF5634 family protein</fullName>
    </submittedName>
</protein>
<dbReference type="Proteomes" id="UP000811899">
    <property type="component" value="Unassembled WGS sequence"/>
</dbReference>
<name>A0AAW4L4N9_9BACT</name>
<accession>A0AAW4L4N9</accession>
<comment type="caution">
    <text evidence="2">The sequence shown here is derived from an EMBL/GenBank/DDBJ whole genome shotgun (WGS) entry which is preliminary data.</text>
</comment>
<organism evidence="2 3">
    <name type="scientific">Geoanaerobacter pelophilus</name>
    <dbReference type="NCBI Taxonomy" id="60036"/>
    <lineage>
        <taxon>Bacteria</taxon>
        <taxon>Pseudomonadati</taxon>
        <taxon>Thermodesulfobacteriota</taxon>
        <taxon>Desulfuromonadia</taxon>
        <taxon>Geobacterales</taxon>
        <taxon>Geobacteraceae</taxon>
        <taxon>Geoanaerobacter</taxon>
    </lineage>
</organism>
<evidence type="ECO:0000313" key="3">
    <source>
        <dbReference type="Proteomes" id="UP000811899"/>
    </source>
</evidence>
<dbReference type="EMBL" id="JAHCVJ010000002">
    <property type="protein sequence ID" value="MBT0663938.1"/>
    <property type="molecule type" value="Genomic_DNA"/>
</dbReference>
<dbReference type="InterPro" id="IPR040638">
    <property type="entry name" value="PilZN1"/>
</dbReference>
<gene>
    <name evidence="2" type="ORF">KI809_06450</name>
</gene>
<dbReference type="Gene3D" id="2.30.110.70">
    <property type="match status" value="1"/>
</dbReference>
<feature type="domain" description="N-terminal PilZ-like" evidence="1">
    <location>
        <begin position="11"/>
        <end position="102"/>
    </location>
</feature>
<keyword evidence="3" id="KW-1185">Reference proteome</keyword>
<evidence type="ECO:0000313" key="2">
    <source>
        <dbReference type="EMBL" id="MBT0663938.1"/>
    </source>
</evidence>
<dbReference type="Pfam" id="PF18672">
    <property type="entry name" value="PilZN1"/>
    <property type="match status" value="1"/>
</dbReference>
<sequence length="260" mass="29500">MTETNSIYSAYLRPQHQIRVGFQLPDNNVVDLNAVVLSIDGSVLHLETFGSSTEQLAQVPEGSPAIILSSENWAFCRCQGVLEATVARNFTIKLRGEPEIQQRREHFRMDVFIPILYSMPDEQQINSVEGIWKARRMMGEFIDPPKVVPFQGSFKVLNWDNGPDIEPSRINLSGGGLRVKTSEAFESGTYLNISIFLPLASIKVIDAVVSIIRSTEIRLTLDNRPAFSTAMKFVFLAERDRENIITYIFNEQRNTLRNQF</sequence>
<evidence type="ECO:0000259" key="1">
    <source>
        <dbReference type="Pfam" id="PF18672"/>
    </source>
</evidence>
<dbReference type="RefSeq" id="WP_214170714.1">
    <property type="nucleotide sequence ID" value="NZ_JAHCVJ010000002.1"/>
</dbReference>